<dbReference type="PANTHER" id="PTHR42687:SF1">
    <property type="entry name" value="L-THREONINE 3-DEHYDROGENASE, MITOCHONDRIAL"/>
    <property type="match status" value="1"/>
</dbReference>
<evidence type="ECO:0000313" key="4">
    <source>
        <dbReference type="Proteomes" id="UP000070457"/>
    </source>
</evidence>
<dbReference type="InterPro" id="IPR051225">
    <property type="entry name" value="NAD(P)_epim/dehydratase"/>
</dbReference>
<accession>A0A136LWL0</accession>
<organism evidence="3 4">
    <name type="scientific">candidate division WS6 bacterium OLB20</name>
    <dbReference type="NCBI Taxonomy" id="1617426"/>
    <lineage>
        <taxon>Bacteria</taxon>
        <taxon>Candidatus Dojkabacteria</taxon>
    </lineage>
</organism>
<dbReference type="InterPro" id="IPR001509">
    <property type="entry name" value="Epimerase_deHydtase"/>
</dbReference>
<name>A0A136LWL0_9BACT</name>
<sequence>MKKILITGAFGQIGSELVPALQKRFGEDNVVALAHRTRHDAFDGIIETGDVTDADAIEAIIKKHNIDTVYHLASLLSATGEKDPQLAWDVNMNGLKLILDLAVKHELRVFWPSSIAVFGPTTPRQNTPQHTVLEPTTMYGVTKLAGELLCQYYTLKYGLDIRSLRYPGLISHQAEPGGGTTDYAVAIFYEAIKTGAYECFVSKDTMLPMMYMDDAIEGTIQLMDADWDKLTVHTSYNMAAISFTAEELAAEIHKRIPVTVTYKPDSRQKIADSWPQSIDDSVARTDWGWKHSFDLSRMCDVMLENLTVKLAK</sequence>
<dbReference type="InterPro" id="IPR036291">
    <property type="entry name" value="NAD(P)-bd_dom_sf"/>
</dbReference>
<dbReference type="GO" id="GO:0008743">
    <property type="term" value="F:L-threonine 3-dehydrogenase activity"/>
    <property type="evidence" value="ECO:0007669"/>
    <property type="project" value="TreeGrafter"/>
</dbReference>
<dbReference type="EMBL" id="JYNZ01000005">
    <property type="protein sequence ID" value="KXK26042.1"/>
    <property type="molecule type" value="Genomic_DNA"/>
</dbReference>
<dbReference type="AlphaFoldDB" id="A0A136LWL0"/>
<gene>
    <name evidence="3" type="ORF">TR69_WS6001001335</name>
</gene>
<dbReference type="GO" id="GO:0006567">
    <property type="term" value="P:L-threonine catabolic process"/>
    <property type="evidence" value="ECO:0007669"/>
    <property type="project" value="TreeGrafter"/>
</dbReference>
<protein>
    <submittedName>
        <fullName evidence="3">Putative epimerase/dehydratase</fullName>
    </submittedName>
</protein>
<evidence type="ECO:0000259" key="2">
    <source>
        <dbReference type="Pfam" id="PF01370"/>
    </source>
</evidence>
<dbReference type="Pfam" id="PF01370">
    <property type="entry name" value="Epimerase"/>
    <property type="match status" value="1"/>
</dbReference>
<comment type="caution">
    <text evidence="3">The sequence shown here is derived from an EMBL/GenBank/DDBJ whole genome shotgun (WGS) entry which is preliminary data.</text>
</comment>
<evidence type="ECO:0000313" key="3">
    <source>
        <dbReference type="EMBL" id="KXK26042.1"/>
    </source>
</evidence>
<dbReference type="PANTHER" id="PTHR42687">
    <property type="entry name" value="L-THREONINE 3-DEHYDROGENASE"/>
    <property type="match status" value="1"/>
</dbReference>
<reference evidence="3 4" key="1">
    <citation type="submission" date="2015-02" db="EMBL/GenBank/DDBJ databases">
        <title>Improved understanding of the partial-nitritation anammox process through 23 genomes representing the majority of the microbial community.</title>
        <authorList>
            <person name="Speth D.R."/>
            <person name="In T Zandt M."/>
            <person name="Guerrero Cruz S."/>
            <person name="Jetten M.S."/>
            <person name="Dutilh B.E."/>
        </authorList>
    </citation>
    <scope>NUCLEOTIDE SEQUENCE [LARGE SCALE GENOMIC DNA]</scope>
    <source>
        <strain evidence="3">OLB20</strain>
    </source>
</reference>
<feature type="domain" description="NAD-dependent epimerase/dehydratase" evidence="2">
    <location>
        <begin position="4"/>
        <end position="225"/>
    </location>
</feature>
<proteinExistence type="inferred from homology"/>
<dbReference type="Proteomes" id="UP000070457">
    <property type="component" value="Unassembled WGS sequence"/>
</dbReference>
<dbReference type="Gene3D" id="3.40.50.720">
    <property type="entry name" value="NAD(P)-binding Rossmann-like Domain"/>
    <property type="match status" value="1"/>
</dbReference>
<dbReference type="PATRIC" id="fig|1617426.3.peg.1318"/>
<dbReference type="FunFam" id="3.40.50.720:FF:000077">
    <property type="entry name" value="L-threonine 3-dehydrogenase, mitochondrial"/>
    <property type="match status" value="1"/>
</dbReference>
<comment type="similarity">
    <text evidence="1">Belongs to the NAD(P)-dependent epimerase/dehydratase family.</text>
</comment>
<dbReference type="SUPFAM" id="SSF51735">
    <property type="entry name" value="NAD(P)-binding Rossmann-fold domains"/>
    <property type="match status" value="1"/>
</dbReference>
<dbReference type="STRING" id="1617426.TR69_WS6001001335"/>
<evidence type="ECO:0000256" key="1">
    <source>
        <dbReference type="ARBA" id="ARBA00007637"/>
    </source>
</evidence>